<comment type="similarity">
    <text evidence="1">Belongs to the DENND11 family.</text>
</comment>
<dbReference type="AlphaFoldDB" id="A0A0K8R680"/>
<sequence>MARRRGATDRAPLLSDGEEIDGYSSYADLACHLKCQLDPPLPPSTSNNFSSDRVVSEIYRDVVGVFVIAFDTRAGNTVEWWTPKELDISGIEFKAMASGAHRVHTDFIYFKRGNFYGLSCFENMKVENEKERGARMKSIGVLAQSYSLLHLYKPFLQKQVRHLLESPGLYGDLDQFYLKHCSRPTLEASSEQSPYKTICDGMHSMQITHPAGCFSQFLNYFGEKVFLLWKFALLKKRILFFSPPPIGVVCYRVYCTSTLVAHVYPDIETCLCPPNFYINVTDVDVLAKQSAYVACTTEKIFESKQNLFDLYVDQQNLEPNSSMHQRLLELSVADRLKYSHLLDLRSKCQPLLAGDLEAVDESWFTGFFMAQNTQLFKELLEVSRSPEKLWTEEHMQRVGLDPYGDKLFLTELVERYGIDIVLITDNMCCPA</sequence>
<evidence type="ECO:0000256" key="4">
    <source>
        <dbReference type="ARBA" id="ARBA00033400"/>
    </source>
</evidence>
<evidence type="ECO:0000313" key="6">
    <source>
        <dbReference type="EMBL" id="JAA65994.1"/>
    </source>
</evidence>
<accession>A0A0K8R680</accession>
<proteinExistence type="evidence at transcript level"/>
<protein>
    <recommendedName>
        <fullName evidence="2">DENN domain-containing protein 11</fullName>
    </recommendedName>
    <alternativeName>
        <fullName evidence="4">Protein LCHN</fullName>
    </alternativeName>
</protein>
<evidence type="ECO:0000259" key="5">
    <source>
        <dbReference type="PROSITE" id="PS50211"/>
    </source>
</evidence>
<feature type="domain" description="UDENN" evidence="5">
    <location>
        <begin position="10"/>
        <end position="431"/>
    </location>
</feature>
<dbReference type="InterPro" id="IPR051731">
    <property type="entry name" value="DENND11/AVL9_GEFs"/>
</dbReference>
<evidence type="ECO:0000256" key="3">
    <source>
        <dbReference type="ARBA" id="ARBA00022658"/>
    </source>
</evidence>
<evidence type="ECO:0000256" key="1">
    <source>
        <dbReference type="ARBA" id="ARBA00007629"/>
    </source>
</evidence>
<dbReference type="Pfam" id="PF09804">
    <property type="entry name" value="DENND11"/>
    <property type="match status" value="1"/>
</dbReference>
<reference evidence="6" key="1">
    <citation type="submission" date="2012-12" db="EMBL/GenBank/DDBJ databases">
        <title>Identification and characterization of a phenylalanine ammonia-lyase gene family in Isatis indigotica Fort.</title>
        <authorList>
            <person name="Liu Q."/>
            <person name="Chen J."/>
            <person name="Zhou X."/>
            <person name="Di P."/>
            <person name="Xiao Y."/>
            <person name="Xuan H."/>
            <person name="Zhang L."/>
            <person name="Chen W."/>
        </authorList>
    </citation>
    <scope>NUCLEOTIDE SEQUENCE</scope>
    <source>
        <tissue evidence="6">Salivary gland</tissue>
    </source>
</reference>
<organism evidence="6">
    <name type="scientific">Ixodes ricinus</name>
    <name type="common">Common tick</name>
    <name type="synonym">Acarus ricinus</name>
    <dbReference type="NCBI Taxonomy" id="34613"/>
    <lineage>
        <taxon>Eukaryota</taxon>
        <taxon>Metazoa</taxon>
        <taxon>Ecdysozoa</taxon>
        <taxon>Arthropoda</taxon>
        <taxon>Chelicerata</taxon>
        <taxon>Arachnida</taxon>
        <taxon>Acari</taxon>
        <taxon>Parasitiformes</taxon>
        <taxon>Ixodida</taxon>
        <taxon>Ixodoidea</taxon>
        <taxon>Ixodidae</taxon>
        <taxon>Ixodinae</taxon>
        <taxon>Ixodes</taxon>
    </lineage>
</organism>
<dbReference type="PANTHER" id="PTHR31017">
    <property type="entry name" value="LATE SECRETORY PATHWAY PROTEIN AVL9-RELATED"/>
    <property type="match status" value="1"/>
</dbReference>
<dbReference type="PROSITE" id="PS50211">
    <property type="entry name" value="DENN"/>
    <property type="match status" value="1"/>
</dbReference>
<dbReference type="GO" id="GO:0005085">
    <property type="term" value="F:guanyl-nucleotide exchange factor activity"/>
    <property type="evidence" value="ECO:0007669"/>
    <property type="project" value="UniProtKB-KW"/>
</dbReference>
<keyword evidence="3" id="KW-0344">Guanine-nucleotide releasing factor</keyword>
<name>A0A0K8R680_IXORI</name>
<dbReference type="PANTHER" id="PTHR31017:SF2">
    <property type="entry name" value="DENN DOMAIN-CONTAINING PROTEIN 11"/>
    <property type="match status" value="1"/>
</dbReference>
<dbReference type="InterPro" id="IPR037516">
    <property type="entry name" value="Tripartite_DENN"/>
</dbReference>
<dbReference type="GO" id="GO:0005737">
    <property type="term" value="C:cytoplasm"/>
    <property type="evidence" value="ECO:0007669"/>
    <property type="project" value="TreeGrafter"/>
</dbReference>
<dbReference type="InterPro" id="IPR018626">
    <property type="entry name" value="LCHN/Anr2"/>
</dbReference>
<evidence type="ECO:0000256" key="2">
    <source>
        <dbReference type="ARBA" id="ARBA00015743"/>
    </source>
</evidence>
<dbReference type="EMBL" id="GADI01007814">
    <property type="protein sequence ID" value="JAA65994.1"/>
    <property type="molecule type" value="mRNA"/>
</dbReference>